<dbReference type="PANTHER" id="PTHR32046">
    <property type="entry name" value="G DOMAIN-CONTAINING PROTEIN"/>
    <property type="match status" value="1"/>
</dbReference>
<accession>A0AAV8V8C1</accession>
<protein>
    <submittedName>
        <fullName evidence="1">Uncharacterized protein</fullName>
    </submittedName>
</protein>
<comment type="caution">
    <text evidence="1">The sequence shown here is derived from an EMBL/GenBank/DDBJ whole genome shotgun (WGS) entry which is preliminary data.</text>
</comment>
<dbReference type="PANTHER" id="PTHR32046:SF11">
    <property type="entry name" value="IMMUNE-ASSOCIATED NUCLEOTIDE-BINDING PROTEIN 10-LIKE"/>
    <property type="match status" value="1"/>
</dbReference>
<dbReference type="Proteomes" id="UP001159042">
    <property type="component" value="Unassembled WGS sequence"/>
</dbReference>
<proteinExistence type="predicted"/>
<organism evidence="1 2">
    <name type="scientific">Exocentrus adspersus</name>
    <dbReference type="NCBI Taxonomy" id="1586481"/>
    <lineage>
        <taxon>Eukaryota</taxon>
        <taxon>Metazoa</taxon>
        <taxon>Ecdysozoa</taxon>
        <taxon>Arthropoda</taxon>
        <taxon>Hexapoda</taxon>
        <taxon>Insecta</taxon>
        <taxon>Pterygota</taxon>
        <taxon>Neoptera</taxon>
        <taxon>Endopterygota</taxon>
        <taxon>Coleoptera</taxon>
        <taxon>Polyphaga</taxon>
        <taxon>Cucujiformia</taxon>
        <taxon>Chrysomeloidea</taxon>
        <taxon>Cerambycidae</taxon>
        <taxon>Lamiinae</taxon>
        <taxon>Acanthocinini</taxon>
        <taxon>Exocentrus</taxon>
    </lineage>
</organism>
<sequence length="189" mass="21451">MEKKTKKAFLSGSDRIKGQAVLDEIFKIMGLCSFPLGAEKSGCKIFVGIERFIEKVKLILIKTKLRLELRKNKDLSLIKYITGDAENPPLKPHFIKSTSAINEARRLVTQLSQPLADISQLINDNLFILQRHQENFDLNTDTLEELKQKLYMPVINLQVITLTQPVTVCTAKKCAEVYKSYRIGLNASQ</sequence>
<evidence type="ECO:0000313" key="2">
    <source>
        <dbReference type="Proteomes" id="UP001159042"/>
    </source>
</evidence>
<reference evidence="1 2" key="1">
    <citation type="journal article" date="2023" name="Insect Mol. Biol.">
        <title>Genome sequencing provides insights into the evolution of gene families encoding plant cell wall-degrading enzymes in longhorned beetles.</title>
        <authorList>
            <person name="Shin N.R."/>
            <person name="Okamura Y."/>
            <person name="Kirsch R."/>
            <person name="Pauchet Y."/>
        </authorList>
    </citation>
    <scope>NUCLEOTIDE SEQUENCE [LARGE SCALE GENOMIC DNA]</scope>
    <source>
        <strain evidence="1">EAD_L_NR</strain>
    </source>
</reference>
<evidence type="ECO:0000313" key="1">
    <source>
        <dbReference type="EMBL" id="KAJ8910296.1"/>
    </source>
</evidence>
<keyword evidence="2" id="KW-1185">Reference proteome</keyword>
<dbReference type="AlphaFoldDB" id="A0AAV8V8C1"/>
<dbReference type="EMBL" id="JANEYG010000321">
    <property type="protein sequence ID" value="KAJ8910296.1"/>
    <property type="molecule type" value="Genomic_DNA"/>
</dbReference>
<name>A0AAV8V8C1_9CUCU</name>
<gene>
    <name evidence="1" type="ORF">NQ315_002458</name>
</gene>